<reference evidence="2 3" key="1">
    <citation type="submission" date="2022-12" db="EMBL/GenBank/DDBJ databases">
        <title>Genomic features and morphological characterization of a novel Knufia sp. strain isolated from spacecraft assembly facility.</title>
        <authorList>
            <person name="Teixeira M."/>
            <person name="Chander A.M."/>
            <person name="Stajich J.E."/>
            <person name="Venkateswaran K."/>
        </authorList>
    </citation>
    <scope>NUCLEOTIDE SEQUENCE [LARGE SCALE GENOMIC DNA]</scope>
    <source>
        <strain evidence="2 3">FJI-L2-BK-P2</strain>
    </source>
</reference>
<feature type="compositionally biased region" description="Gly residues" evidence="1">
    <location>
        <begin position="242"/>
        <end position="252"/>
    </location>
</feature>
<feature type="compositionally biased region" description="Basic and acidic residues" evidence="1">
    <location>
        <begin position="323"/>
        <end position="347"/>
    </location>
</feature>
<dbReference type="AlphaFoldDB" id="A0AAN8I634"/>
<feature type="compositionally biased region" description="Polar residues" evidence="1">
    <location>
        <begin position="30"/>
        <end position="54"/>
    </location>
</feature>
<comment type="caution">
    <text evidence="2">The sequence shown here is derived from an EMBL/GenBank/DDBJ whole genome shotgun (WGS) entry which is preliminary data.</text>
</comment>
<protein>
    <submittedName>
        <fullName evidence="2">Uncharacterized protein</fullName>
    </submittedName>
</protein>
<feature type="compositionally biased region" description="Acidic residues" evidence="1">
    <location>
        <begin position="187"/>
        <end position="197"/>
    </location>
</feature>
<feature type="compositionally biased region" description="Basic and acidic residues" evidence="1">
    <location>
        <begin position="392"/>
        <end position="416"/>
    </location>
</feature>
<feature type="region of interest" description="Disordered" evidence="1">
    <location>
        <begin position="1"/>
        <end position="99"/>
    </location>
</feature>
<evidence type="ECO:0000256" key="1">
    <source>
        <dbReference type="SAM" id="MobiDB-lite"/>
    </source>
</evidence>
<feature type="compositionally biased region" description="Acidic residues" evidence="1">
    <location>
        <begin position="366"/>
        <end position="375"/>
    </location>
</feature>
<name>A0AAN8I634_9EURO</name>
<feature type="compositionally biased region" description="Polar residues" evidence="1">
    <location>
        <begin position="295"/>
        <end position="305"/>
    </location>
</feature>
<sequence>MARKLPWAAGAPTSTTVEPTPRPQKRIKTETPTSKSKSPAKPGQTTSRFNSDNATSTPTPTPSPRKPKPRDNRTRNLSSSPPPPGPPDVTPMIQGLDGDDAYMLVEDEFYSTAQQFTAHLHHAEYKRQLKVARERKRAAGDVHVRVPENATRAVRGRLERKELEERQGRGIGKVMGAGAGGLLVSSDVEDEEGEVEKEEEKVRDPWAGTSLAPLMRYDSGGRVSLKGLEGIRGATRAAQGFGPAGDGTGTDEGGVVDHRRRGHGMTVEGGRSDGGANGVARAATEADASRRISGSGATSSSTRPSITEEKKATSREMPAPSRPAKEKYRLPEPKLVKKEESAKDKSRAGPKPSKTAAKKYKSFIDSLDDFGEDTFDQTQAQTQTRASQRPSPPEKPRIKREDKSKGKKDRSSRYDEIPIFLV</sequence>
<organism evidence="2 3">
    <name type="scientific">Knufia fluminis</name>
    <dbReference type="NCBI Taxonomy" id="191047"/>
    <lineage>
        <taxon>Eukaryota</taxon>
        <taxon>Fungi</taxon>
        <taxon>Dikarya</taxon>
        <taxon>Ascomycota</taxon>
        <taxon>Pezizomycotina</taxon>
        <taxon>Eurotiomycetes</taxon>
        <taxon>Chaetothyriomycetidae</taxon>
        <taxon>Chaetothyriales</taxon>
        <taxon>Trichomeriaceae</taxon>
        <taxon>Knufia</taxon>
    </lineage>
</organism>
<proteinExistence type="predicted"/>
<feature type="compositionally biased region" description="Pro residues" evidence="1">
    <location>
        <begin position="80"/>
        <end position="89"/>
    </location>
</feature>
<keyword evidence="3" id="KW-1185">Reference proteome</keyword>
<accession>A0AAN8I634</accession>
<dbReference type="EMBL" id="JAKLMC020000021">
    <property type="protein sequence ID" value="KAK5951245.1"/>
    <property type="molecule type" value="Genomic_DNA"/>
</dbReference>
<evidence type="ECO:0000313" key="2">
    <source>
        <dbReference type="EMBL" id="KAK5951245.1"/>
    </source>
</evidence>
<feature type="compositionally biased region" description="Low complexity" evidence="1">
    <location>
        <begin position="377"/>
        <end position="389"/>
    </location>
</feature>
<feature type="region of interest" description="Disordered" evidence="1">
    <location>
        <begin position="169"/>
        <end position="214"/>
    </location>
</feature>
<dbReference type="Proteomes" id="UP001316803">
    <property type="component" value="Unassembled WGS sequence"/>
</dbReference>
<gene>
    <name evidence="2" type="ORF">OHC33_007663</name>
</gene>
<evidence type="ECO:0000313" key="3">
    <source>
        <dbReference type="Proteomes" id="UP001316803"/>
    </source>
</evidence>
<feature type="compositionally biased region" description="Gly residues" evidence="1">
    <location>
        <begin position="169"/>
        <end position="181"/>
    </location>
</feature>
<feature type="region of interest" description="Disordered" evidence="1">
    <location>
        <begin position="236"/>
        <end position="422"/>
    </location>
</feature>